<dbReference type="PANTHER" id="PTHR35936">
    <property type="entry name" value="MEMBRANE-BOUND LYTIC MUREIN TRANSGLYCOSYLASE F"/>
    <property type="match status" value="1"/>
</dbReference>
<dbReference type="CDD" id="cd13624">
    <property type="entry name" value="PBP2_Arg_Lys_His"/>
    <property type="match status" value="1"/>
</dbReference>
<dbReference type="Gene3D" id="3.40.190.10">
    <property type="entry name" value="Periplasmic binding protein-like II"/>
    <property type="match status" value="2"/>
</dbReference>
<comment type="caution">
    <text evidence="5">The sequence shown here is derived from an EMBL/GenBank/DDBJ whole genome shotgun (WGS) entry which is preliminary data.</text>
</comment>
<evidence type="ECO:0000259" key="3">
    <source>
        <dbReference type="SMART" id="SM00062"/>
    </source>
</evidence>
<protein>
    <submittedName>
        <fullName evidence="5">Glutamine ABC transporter</fullName>
    </submittedName>
</protein>
<organism evidence="5 6">
    <name type="scientific">Desulfocucumis palustris</name>
    <dbReference type="NCBI Taxonomy" id="1898651"/>
    <lineage>
        <taxon>Bacteria</taxon>
        <taxon>Bacillati</taxon>
        <taxon>Bacillota</taxon>
        <taxon>Clostridia</taxon>
        <taxon>Eubacteriales</taxon>
        <taxon>Desulfocucumaceae</taxon>
        <taxon>Desulfocucumis</taxon>
    </lineage>
</organism>
<accession>A0A2L2XBH2</accession>
<evidence type="ECO:0000259" key="4">
    <source>
        <dbReference type="SMART" id="SM00079"/>
    </source>
</evidence>
<dbReference type="SUPFAM" id="SSF53850">
    <property type="entry name" value="Periplasmic binding protein-like II"/>
    <property type="match status" value="1"/>
</dbReference>
<sequence>MKKTVKWVLVAFAVLALAMVAAGCGGQKEAGKETPKENSTENQKYVFGSDTAYAPFESMDNTTGKLVGFDVDLIDAINETANISIEIKGMNFDGLIPALETGSIDGAISAMTITDKRKESVNFSVPYYLSGQSVAVRMDNEAVKGFDDLKGKKLGVQIATTGADEARKVPDAVVTDYNTINEAFLALKTGAVEAVVNDYPVSAYYIKQNPDAAKIVGDLRTSEHYGIAFPKKNTELLEKVNAALNTLKENGKYAEIYKKWFGQDPPAYLPGEPTS</sequence>
<evidence type="ECO:0000313" key="6">
    <source>
        <dbReference type="Proteomes" id="UP000239549"/>
    </source>
</evidence>
<dbReference type="Proteomes" id="UP000239549">
    <property type="component" value="Unassembled WGS sequence"/>
</dbReference>
<dbReference type="InterPro" id="IPR001638">
    <property type="entry name" value="Solute-binding_3/MltF_N"/>
</dbReference>
<dbReference type="InterPro" id="IPR001320">
    <property type="entry name" value="Iontro_rcpt_C"/>
</dbReference>
<keyword evidence="1 2" id="KW-0732">Signal</keyword>
<feature type="signal peptide" evidence="2">
    <location>
        <begin position="1"/>
        <end position="21"/>
    </location>
</feature>
<reference evidence="6" key="1">
    <citation type="submission" date="2018-02" db="EMBL/GenBank/DDBJ databases">
        <title>Genome sequence of Desulfocucumis palustris strain NAW-5.</title>
        <authorList>
            <person name="Watanabe M."/>
            <person name="Kojima H."/>
            <person name="Fukui M."/>
        </authorList>
    </citation>
    <scope>NUCLEOTIDE SEQUENCE [LARGE SCALE GENOMIC DNA]</scope>
    <source>
        <strain evidence="6">NAW-5</strain>
    </source>
</reference>
<feature type="domain" description="Ionotropic glutamate receptor C-terminal" evidence="4">
    <location>
        <begin position="44"/>
        <end position="263"/>
    </location>
</feature>
<dbReference type="PROSITE" id="PS51257">
    <property type="entry name" value="PROKAR_LIPOPROTEIN"/>
    <property type="match status" value="1"/>
</dbReference>
<dbReference type="GO" id="GO:0016020">
    <property type="term" value="C:membrane"/>
    <property type="evidence" value="ECO:0007669"/>
    <property type="project" value="InterPro"/>
</dbReference>
<gene>
    <name evidence="5" type="ORF">DCCM_2660</name>
</gene>
<dbReference type="AlphaFoldDB" id="A0A2L2XBH2"/>
<dbReference type="OrthoDB" id="9774451at2"/>
<dbReference type="RefSeq" id="WP_104371932.1">
    <property type="nucleotide sequence ID" value="NZ_BFAV01000104.1"/>
</dbReference>
<dbReference type="EMBL" id="BFAV01000104">
    <property type="protein sequence ID" value="GBF33558.1"/>
    <property type="molecule type" value="Genomic_DNA"/>
</dbReference>
<evidence type="ECO:0000256" key="1">
    <source>
        <dbReference type="ARBA" id="ARBA00022729"/>
    </source>
</evidence>
<proteinExistence type="predicted"/>
<name>A0A2L2XBH2_9FIRM</name>
<dbReference type="PANTHER" id="PTHR35936:SF17">
    <property type="entry name" value="ARGININE-BINDING EXTRACELLULAR PROTEIN ARTP"/>
    <property type="match status" value="1"/>
</dbReference>
<evidence type="ECO:0000313" key="5">
    <source>
        <dbReference type="EMBL" id="GBF33558.1"/>
    </source>
</evidence>
<dbReference type="SMART" id="SM00062">
    <property type="entry name" value="PBPb"/>
    <property type="match status" value="1"/>
</dbReference>
<dbReference type="Pfam" id="PF00497">
    <property type="entry name" value="SBP_bac_3"/>
    <property type="match status" value="1"/>
</dbReference>
<dbReference type="SMART" id="SM00079">
    <property type="entry name" value="PBPe"/>
    <property type="match status" value="1"/>
</dbReference>
<dbReference type="GO" id="GO:0015276">
    <property type="term" value="F:ligand-gated monoatomic ion channel activity"/>
    <property type="evidence" value="ECO:0007669"/>
    <property type="project" value="InterPro"/>
</dbReference>
<feature type="domain" description="Solute-binding protein family 3/N-terminal" evidence="3">
    <location>
        <begin position="44"/>
        <end position="264"/>
    </location>
</feature>
<keyword evidence="6" id="KW-1185">Reference proteome</keyword>
<feature type="chain" id="PRO_5038707219" evidence="2">
    <location>
        <begin position="22"/>
        <end position="275"/>
    </location>
</feature>
<evidence type="ECO:0000256" key="2">
    <source>
        <dbReference type="SAM" id="SignalP"/>
    </source>
</evidence>